<dbReference type="RefSeq" id="WP_330798296.1">
    <property type="nucleotide sequence ID" value="NZ_JAZEWV010000024.1"/>
</dbReference>
<comment type="similarity">
    <text evidence="1">Belongs to the AHA1 family.</text>
</comment>
<dbReference type="Gene3D" id="3.30.530.20">
    <property type="match status" value="1"/>
</dbReference>
<dbReference type="SUPFAM" id="SSF55961">
    <property type="entry name" value="Bet v1-like"/>
    <property type="match status" value="1"/>
</dbReference>
<accession>A0ABU7PGT2</accession>
<evidence type="ECO:0000313" key="3">
    <source>
        <dbReference type="EMBL" id="MEE4545016.1"/>
    </source>
</evidence>
<dbReference type="Pfam" id="PF08327">
    <property type="entry name" value="AHSA1"/>
    <property type="match status" value="1"/>
</dbReference>
<gene>
    <name evidence="3" type="ORF">V2S66_23995</name>
</gene>
<reference evidence="3 4" key="1">
    <citation type="submission" date="2023-12" db="EMBL/GenBank/DDBJ databases">
        <title>Streptomyces sp. V4-01.</title>
        <authorList>
            <person name="Somphong A."/>
            <person name="Phongsopitanun W."/>
        </authorList>
    </citation>
    <scope>NUCLEOTIDE SEQUENCE [LARGE SCALE GENOMIC DNA]</scope>
    <source>
        <strain evidence="3 4">V4-01</strain>
    </source>
</reference>
<protein>
    <submittedName>
        <fullName evidence="3">SRPBCC family protein</fullName>
    </submittedName>
</protein>
<evidence type="ECO:0000313" key="4">
    <source>
        <dbReference type="Proteomes" id="UP001344658"/>
    </source>
</evidence>
<dbReference type="EMBL" id="JAZEWV010000024">
    <property type="protein sequence ID" value="MEE4545016.1"/>
    <property type="molecule type" value="Genomic_DNA"/>
</dbReference>
<proteinExistence type="inferred from homology"/>
<evidence type="ECO:0000259" key="2">
    <source>
        <dbReference type="Pfam" id="PF08327"/>
    </source>
</evidence>
<dbReference type="Proteomes" id="UP001344658">
    <property type="component" value="Unassembled WGS sequence"/>
</dbReference>
<dbReference type="InterPro" id="IPR023393">
    <property type="entry name" value="START-like_dom_sf"/>
</dbReference>
<evidence type="ECO:0000256" key="1">
    <source>
        <dbReference type="ARBA" id="ARBA00006817"/>
    </source>
</evidence>
<name>A0ABU7PGT2_9ACTN</name>
<dbReference type="InterPro" id="IPR013538">
    <property type="entry name" value="ASHA1/2-like_C"/>
</dbReference>
<keyword evidence="4" id="KW-1185">Reference proteome</keyword>
<feature type="domain" description="Activator of Hsp90 ATPase homologue 1/2-like C-terminal" evidence="2">
    <location>
        <begin position="37"/>
        <end position="150"/>
    </location>
</feature>
<sequence length="177" mass="19770">MSDQQISDVVSGGVRIIGTLRAEGARGVVRMEDVYDTDAADLWRALTEPRRLERWIADVKGELRRGGEFHIRFTSGWEGQGRVDVCEEGRRLRVTTTEQDTGDETVIEAVLTPEGAKTRLVVEERGLPVSAVANHGAGWQAHVEDLAAHLAGRERCDWHTRWEQLIPSYRDLAVARG</sequence>
<dbReference type="CDD" id="cd08899">
    <property type="entry name" value="SRPBCC_CalC_Aha1-like_6"/>
    <property type="match status" value="1"/>
</dbReference>
<comment type="caution">
    <text evidence="3">The sequence shown here is derived from an EMBL/GenBank/DDBJ whole genome shotgun (WGS) entry which is preliminary data.</text>
</comment>
<organism evidence="3 4">
    <name type="scientific">Actinacidiphila polyblastidii</name>
    <dbReference type="NCBI Taxonomy" id="3110430"/>
    <lineage>
        <taxon>Bacteria</taxon>
        <taxon>Bacillati</taxon>
        <taxon>Actinomycetota</taxon>
        <taxon>Actinomycetes</taxon>
        <taxon>Kitasatosporales</taxon>
        <taxon>Streptomycetaceae</taxon>
        <taxon>Actinacidiphila</taxon>
    </lineage>
</organism>